<sequence length="448" mass="45753">MNVTTRGLRLRAALTVIATATALGAAAAPALPAEGHDPLVYAWGANGGGQLGNSTTTARYAPAAVPSLPKQDVYKIAAGGGVTGGSGFAVALRNDRSVWTWGQNDNGQLGTGPGSNNSALGKVPGISGIVDVAAGGQHALALRTGTGKGDGVYAWGLNDKGQVGDGTNTNRFVPKLVQSMHGGKQVAAGCNHSMLLTENNTVKIWGANEKGQLGLGDKDTSNHNTPVDVPELTNVARIAAGCDFSLAVKYDGTVWAWGDNTRGQLGVNKTKDALAFSNKPLQVQGLPAGQTGQANPADQTGGTGTGTGTDASQGTGLGLPDIAAGWDHVYALYSDNKVYGWGSNGNGQLADGTTTDRTSAHEATQLPPVKAITAGYNYGLAVRTAGTGTSNDIISWGLNQKGQLGSGDTTDHNLNNNDQYVTIFPQEGETTNPFTRVTAGGSESSYAY</sequence>
<comment type="caution">
    <text evidence="5">The sequence shown here is derived from an EMBL/GenBank/DDBJ whole genome shotgun (WGS) entry which is preliminary data.</text>
</comment>
<accession>A0ABN3BI05</accession>
<dbReference type="PRINTS" id="PR00633">
    <property type="entry name" value="RCCNDNSATION"/>
</dbReference>
<keyword evidence="3" id="KW-0732">Signal</keyword>
<proteinExistence type="predicted"/>
<organism evidence="5 6">
    <name type="scientific">Streptomyces bangladeshensis</name>
    <dbReference type="NCBI Taxonomy" id="295352"/>
    <lineage>
        <taxon>Bacteria</taxon>
        <taxon>Bacillati</taxon>
        <taxon>Actinomycetota</taxon>
        <taxon>Actinomycetes</taxon>
        <taxon>Kitasatosporales</taxon>
        <taxon>Streptomycetaceae</taxon>
        <taxon>Streptomyces</taxon>
    </lineage>
</organism>
<feature type="region of interest" description="Disordered" evidence="2">
    <location>
        <begin position="283"/>
        <end position="314"/>
    </location>
</feature>
<dbReference type="PANTHER" id="PTHR22870">
    <property type="entry name" value="REGULATOR OF CHROMOSOME CONDENSATION"/>
    <property type="match status" value="1"/>
</dbReference>
<feature type="chain" id="PRO_5045233402" description="RCC1-like domain-containing protein" evidence="3">
    <location>
        <begin position="28"/>
        <end position="448"/>
    </location>
</feature>
<evidence type="ECO:0000259" key="4">
    <source>
        <dbReference type="Pfam" id="PF25390"/>
    </source>
</evidence>
<evidence type="ECO:0000313" key="5">
    <source>
        <dbReference type="EMBL" id="GAA2195353.1"/>
    </source>
</evidence>
<evidence type="ECO:0000256" key="3">
    <source>
        <dbReference type="SAM" id="SignalP"/>
    </source>
</evidence>
<feature type="signal peptide" evidence="3">
    <location>
        <begin position="1"/>
        <end position="27"/>
    </location>
</feature>
<evidence type="ECO:0000256" key="1">
    <source>
        <dbReference type="ARBA" id="ARBA00022737"/>
    </source>
</evidence>
<dbReference type="Gene3D" id="2.130.10.30">
    <property type="entry name" value="Regulator of chromosome condensation 1/beta-lactamase-inhibitor protein II"/>
    <property type="match status" value="3"/>
</dbReference>
<dbReference type="InterPro" id="IPR000408">
    <property type="entry name" value="Reg_chr_condens"/>
</dbReference>
<dbReference type="Pfam" id="PF13540">
    <property type="entry name" value="RCC1_2"/>
    <property type="match status" value="1"/>
</dbReference>
<dbReference type="PANTHER" id="PTHR22870:SF408">
    <property type="entry name" value="OS09G0560450 PROTEIN"/>
    <property type="match status" value="1"/>
</dbReference>
<evidence type="ECO:0000313" key="6">
    <source>
        <dbReference type="Proteomes" id="UP001501391"/>
    </source>
</evidence>
<dbReference type="InterPro" id="IPR009091">
    <property type="entry name" value="RCC1/BLIP-II"/>
</dbReference>
<feature type="domain" description="RCC1-like" evidence="4">
    <location>
        <begin position="20"/>
        <end position="284"/>
    </location>
</feature>
<gene>
    <name evidence="5" type="ORF">GCM10009787_25140</name>
</gene>
<dbReference type="PROSITE" id="PS50012">
    <property type="entry name" value="RCC1_3"/>
    <property type="match status" value="7"/>
</dbReference>
<dbReference type="RefSeq" id="WP_346162677.1">
    <property type="nucleotide sequence ID" value="NZ_BAAAOQ010000007.1"/>
</dbReference>
<keyword evidence="6" id="KW-1185">Reference proteome</keyword>
<name>A0ABN3BI05_9ACTN</name>
<reference evidence="5 6" key="1">
    <citation type="journal article" date="2019" name="Int. J. Syst. Evol. Microbiol.">
        <title>The Global Catalogue of Microorganisms (GCM) 10K type strain sequencing project: providing services to taxonomists for standard genome sequencing and annotation.</title>
        <authorList>
            <consortium name="The Broad Institute Genomics Platform"/>
            <consortium name="The Broad Institute Genome Sequencing Center for Infectious Disease"/>
            <person name="Wu L."/>
            <person name="Ma J."/>
        </authorList>
    </citation>
    <scope>NUCLEOTIDE SEQUENCE [LARGE SCALE GENOMIC DNA]</scope>
    <source>
        <strain evidence="5 6">JCM 14924</strain>
    </source>
</reference>
<protein>
    <recommendedName>
        <fullName evidence="4">RCC1-like domain-containing protein</fullName>
    </recommendedName>
</protein>
<dbReference type="EMBL" id="BAAAOQ010000007">
    <property type="protein sequence ID" value="GAA2195353.1"/>
    <property type="molecule type" value="Genomic_DNA"/>
</dbReference>
<dbReference type="Pfam" id="PF00415">
    <property type="entry name" value="RCC1"/>
    <property type="match status" value="1"/>
</dbReference>
<dbReference type="Proteomes" id="UP001501391">
    <property type="component" value="Unassembled WGS sequence"/>
</dbReference>
<dbReference type="InterPro" id="IPR051210">
    <property type="entry name" value="Ub_ligase/GEF_domain"/>
</dbReference>
<evidence type="ECO:0000256" key="2">
    <source>
        <dbReference type="SAM" id="MobiDB-lite"/>
    </source>
</evidence>
<dbReference type="Pfam" id="PF25390">
    <property type="entry name" value="WD40_RLD"/>
    <property type="match status" value="1"/>
</dbReference>
<keyword evidence="1" id="KW-0677">Repeat</keyword>
<dbReference type="SUPFAM" id="SSF50985">
    <property type="entry name" value="RCC1/BLIP-II"/>
    <property type="match status" value="2"/>
</dbReference>
<dbReference type="InterPro" id="IPR058923">
    <property type="entry name" value="RCC1-like_dom"/>
</dbReference>
<dbReference type="PROSITE" id="PS00626">
    <property type="entry name" value="RCC1_2"/>
    <property type="match status" value="1"/>
</dbReference>